<dbReference type="GO" id="GO:0004792">
    <property type="term" value="F:thiosulfate-cyanide sulfurtransferase activity"/>
    <property type="evidence" value="ECO:0007669"/>
    <property type="project" value="TreeGrafter"/>
</dbReference>
<evidence type="ECO:0000256" key="1">
    <source>
        <dbReference type="ARBA" id="ARBA00022679"/>
    </source>
</evidence>
<dbReference type="OrthoDB" id="9781034at2"/>
<dbReference type="EMBL" id="WTYZ01000001">
    <property type="protein sequence ID" value="MXO83011.1"/>
    <property type="molecule type" value="Genomic_DNA"/>
</dbReference>
<keyword evidence="2" id="KW-0677">Repeat</keyword>
<dbReference type="Pfam" id="PF00581">
    <property type="entry name" value="Rhodanese"/>
    <property type="match status" value="2"/>
</dbReference>
<proteinExistence type="predicted"/>
<dbReference type="RefSeq" id="WP_160613401.1">
    <property type="nucleotide sequence ID" value="NZ_JAUFQM010000001.1"/>
</dbReference>
<dbReference type="CDD" id="cd01448">
    <property type="entry name" value="TST_Repeat_1"/>
    <property type="match status" value="1"/>
</dbReference>
<sequence length="282" mass="30127">MDILVSSEWLSDAFGATDLVILDASAHLPAAERDPEAEFAHEHIKNARYLGLPTLKDPDSPVPAALPTAKQFSKRLSELGVVATDRVVLYDDSALRTACRAYFIFKIFGFENVAVLDGGLAKWKAEGLPTQSGAAKISSSAYSAAQDDRTNVRSKADMLANCETCAEQVVDARDAGRFTAEIEDAVHGLAGGHIPGARNLHFAQLLRDDGTFKDPEELRAVVDASGLDWDRPITASCGSGVTASVVLFALELLGHPDTALYDGSWGEWGTDPDTPKETGPAQ</sequence>
<gene>
    <name evidence="5" type="ORF">GRI35_06480</name>
</gene>
<keyword evidence="6" id="KW-1185">Reference proteome</keyword>
<dbReference type="PROSITE" id="PS50206">
    <property type="entry name" value="RHODANESE_3"/>
    <property type="match status" value="2"/>
</dbReference>
<dbReference type="FunFam" id="3.40.250.10:FF:000001">
    <property type="entry name" value="Sulfurtransferase"/>
    <property type="match status" value="1"/>
</dbReference>
<feature type="domain" description="Rhodanese" evidence="4">
    <location>
        <begin position="163"/>
        <end position="277"/>
    </location>
</feature>
<dbReference type="Proteomes" id="UP000460290">
    <property type="component" value="Unassembled WGS sequence"/>
</dbReference>
<evidence type="ECO:0000259" key="4">
    <source>
        <dbReference type="PROSITE" id="PS50206"/>
    </source>
</evidence>
<dbReference type="InterPro" id="IPR036873">
    <property type="entry name" value="Rhodanese-like_dom_sf"/>
</dbReference>
<name>A0A844Z2T2_9SPHN</name>
<dbReference type="InterPro" id="IPR045078">
    <property type="entry name" value="TST/MPST-like"/>
</dbReference>
<feature type="region of interest" description="Disordered" evidence="3">
    <location>
        <begin position="263"/>
        <end position="282"/>
    </location>
</feature>
<feature type="domain" description="Rhodanese" evidence="4">
    <location>
        <begin position="15"/>
        <end position="132"/>
    </location>
</feature>
<dbReference type="SUPFAM" id="SSF52821">
    <property type="entry name" value="Rhodanese/Cell cycle control phosphatase"/>
    <property type="match status" value="2"/>
</dbReference>
<dbReference type="PANTHER" id="PTHR11364:SF27">
    <property type="entry name" value="SULFURTRANSFERASE"/>
    <property type="match status" value="1"/>
</dbReference>
<protein>
    <submittedName>
        <fullName evidence="5">Sulfurtransferase</fullName>
    </submittedName>
</protein>
<dbReference type="PANTHER" id="PTHR11364">
    <property type="entry name" value="THIOSULFATE SULFERTANSFERASE"/>
    <property type="match status" value="1"/>
</dbReference>
<accession>A0A844Z2T2</accession>
<keyword evidence="1 5" id="KW-0808">Transferase</keyword>
<organism evidence="5 6">
    <name type="scientific">Pontixanthobacter aestiaquae</name>
    <dbReference type="NCBI Taxonomy" id="1509367"/>
    <lineage>
        <taxon>Bacteria</taxon>
        <taxon>Pseudomonadati</taxon>
        <taxon>Pseudomonadota</taxon>
        <taxon>Alphaproteobacteria</taxon>
        <taxon>Sphingomonadales</taxon>
        <taxon>Erythrobacteraceae</taxon>
        <taxon>Pontixanthobacter</taxon>
    </lineage>
</organism>
<evidence type="ECO:0000256" key="2">
    <source>
        <dbReference type="ARBA" id="ARBA00022737"/>
    </source>
</evidence>
<dbReference type="AlphaFoldDB" id="A0A844Z2T2"/>
<dbReference type="CDD" id="cd01449">
    <property type="entry name" value="TST_Repeat_2"/>
    <property type="match status" value="1"/>
</dbReference>
<evidence type="ECO:0000313" key="5">
    <source>
        <dbReference type="EMBL" id="MXO83011.1"/>
    </source>
</evidence>
<dbReference type="InterPro" id="IPR001763">
    <property type="entry name" value="Rhodanese-like_dom"/>
</dbReference>
<reference evidence="5 6" key="1">
    <citation type="submission" date="2019-12" db="EMBL/GenBank/DDBJ databases">
        <title>Genomic-based taxomic classification of the family Erythrobacteraceae.</title>
        <authorList>
            <person name="Xu L."/>
        </authorList>
    </citation>
    <scope>NUCLEOTIDE SEQUENCE [LARGE SCALE GENOMIC DNA]</scope>
    <source>
        <strain evidence="5 6">KCTC 42006</strain>
    </source>
</reference>
<dbReference type="Gene3D" id="3.40.250.10">
    <property type="entry name" value="Rhodanese-like domain"/>
    <property type="match status" value="2"/>
</dbReference>
<comment type="caution">
    <text evidence="5">The sequence shown here is derived from an EMBL/GenBank/DDBJ whole genome shotgun (WGS) entry which is preliminary data.</text>
</comment>
<evidence type="ECO:0000256" key="3">
    <source>
        <dbReference type="SAM" id="MobiDB-lite"/>
    </source>
</evidence>
<evidence type="ECO:0000313" key="6">
    <source>
        <dbReference type="Proteomes" id="UP000460290"/>
    </source>
</evidence>
<dbReference type="SMART" id="SM00450">
    <property type="entry name" value="RHOD"/>
    <property type="match status" value="2"/>
</dbReference>